<comment type="cofactor">
    <cofactor evidence="6">
        <name>Zn(2+)</name>
        <dbReference type="ChEBI" id="CHEBI:29105"/>
    </cofactor>
    <text evidence="6">Binds 1 zinc ion per subunit.</text>
</comment>
<keyword evidence="1 6" id="KW-0645">Protease</keyword>
<evidence type="ECO:0000256" key="1">
    <source>
        <dbReference type="ARBA" id="ARBA00022670"/>
    </source>
</evidence>
<dbReference type="EMBL" id="MKCS01000001">
    <property type="protein sequence ID" value="OHX12150.1"/>
    <property type="molecule type" value="Genomic_DNA"/>
</dbReference>
<evidence type="ECO:0000256" key="2">
    <source>
        <dbReference type="ARBA" id="ARBA00022723"/>
    </source>
</evidence>
<dbReference type="PANTHER" id="PTHR22726">
    <property type="entry name" value="METALLOENDOPEPTIDASE OMA1"/>
    <property type="match status" value="1"/>
</dbReference>
<gene>
    <name evidence="9" type="ORF">BI347_00545</name>
</gene>
<feature type="domain" description="Peptidase M48" evidence="8">
    <location>
        <begin position="75"/>
        <end position="257"/>
    </location>
</feature>
<protein>
    <submittedName>
        <fullName evidence="9">Peptidase M48</fullName>
    </submittedName>
</protein>
<dbReference type="Gene3D" id="3.30.2010.10">
    <property type="entry name" value="Metalloproteases ('zincins'), catalytic domain"/>
    <property type="match status" value="1"/>
</dbReference>
<dbReference type="InterPro" id="IPR051156">
    <property type="entry name" value="Mito/Outer_Membr_Metalloprot"/>
</dbReference>
<evidence type="ECO:0000313" key="10">
    <source>
        <dbReference type="Proteomes" id="UP000180088"/>
    </source>
</evidence>
<keyword evidence="3 6" id="KW-0378">Hydrolase</keyword>
<evidence type="ECO:0000256" key="7">
    <source>
        <dbReference type="SAM" id="SignalP"/>
    </source>
</evidence>
<evidence type="ECO:0000256" key="3">
    <source>
        <dbReference type="ARBA" id="ARBA00022801"/>
    </source>
</evidence>
<dbReference type="PROSITE" id="PS51257">
    <property type="entry name" value="PROKAR_LIPOPROTEIN"/>
    <property type="match status" value="1"/>
</dbReference>
<dbReference type="RefSeq" id="WP_071115082.1">
    <property type="nucleotide sequence ID" value="NZ_MKCS01000001.1"/>
</dbReference>
<evidence type="ECO:0000313" key="9">
    <source>
        <dbReference type="EMBL" id="OHX12150.1"/>
    </source>
</evidence>
<evidence type="ECO:0000259" key="8">
    <source>
        <dbReference type="Pfam" id="PF01435"/>
    </source>
</evidence>
<evidence type="ECO:0000256" key="5">
    <source>
        <dbReference type="ARBA" id="ARBA00023049"/>
    </source>
</evidence>
<keyword evidence="5 6" id="KW-0482">Metalloprotease</keyword>
<keyword evidence="7" id="KW-0732">Signal</keyword>
<dbReference type="OrthoDB" id="9810445at2"/>
<dbReference type="GO" id="GO:0046872">
    <property type="term" value="F:metal ion binding"/>
    <property type="evidence" value="ECO:0007669"/>
    <property type="project" value="UniProtKB-KW"/>
</dbReference>
<feature type="chain" id="PRO_5010174799" evidence="7">
    <location>
        <begin position="23"/>
        <end position="273"/>
    </location>
</feature>
<sequence length="273" mass="29042">MSGLWKCWLGGAGLAALLAACAQVSTTGGGAVGVSRSQSMLLSSQEVAQMSAQSYAQQLAQARAAGRLNHDAALTARVRRISQRLIAQTPAFRADAKTWPWEVNVLATDDMNAYAMAGGKIMVYSGLVSQLKLSDAELAAVIGHEISHALREHTRENLSQEYAQQIGLSLVGVLAGFSADQLKLASMVTDVTLSKPHSRTMESEADIMGLELMARAGYDPNAAVNVWQKMQAAGNGGGLEFLSTHPSGPTRIRDLQSHIAQVWPLYQAAPKKG</sequence>
<name>A0A1S1WYF9_9NEIS</name>
<evidence type="ECO:0000256" key="6">
    <source>
        <dbReference type="RuleBase" id="RU003983"/>
    </source>
</evidence>
<dbReference type="Pfam" id="PF01435">
    <property type="entry name" value="Peptidase_M48"/>
    <property type="match status" value="1"/>
</dbReference>
<dbReference type="InterPro" id="IPR001915">
    <property type="entry name" value="Peptidase_M48"/>
</dbReference>
<dbReference type="STRING" id="1903179.BI347_00545"/>
<dbReference type="CDD" id="cd07331">
    <property type="entry name" value="M48C_Oma1_like"/>
    <property type="match status" value="1"/>
</dbReference>
<comment type="similarity">
    <text evidence="6">Belongs to the peptidase M48 family.</text>
</comment>
<keyword evidence="4 6" id="KW-0862">Zinc</keyword>
<evidence type="ECO:0000256" key="4">
    <source>
        <dbReference type="ARBA" id="ARBA00022833"/>
    </source>
</evidence>
<accession>A0A1S1WYF9</accession>
<dbReference type="Proteomes" id="UP000180088">
    <property type="component" value="Unassembled WGS sequence"/>
</dbReference>
<organism evidence="9 10">
    <name type="scientific">Chromobacterium sphagni</name>
    <dbReference type="NCBI Taxonomy" id="1903179"/>
    <lineage>
        <taxon>Bacteria</taxon>
        <taxon>Pseudomonadati</taxon>
        <taxon>Pseudomonadota</taxon>
        <taxon>Betaproteobacteria</taxon>
        <taxon>Neisseriales</taxon>
        <taxon>Chromobacteriaceae</taxon>
        <taxon>Chromobacterium</taxon>
    </lineage>
</organism>
<reference evidence="9 10" key="1">
    <citation type="submission" date="2016-09" db="EMBL/GenBank/DDBJ databases">
        <title>Chromobacterium muskegensis sp. nov., an insecticidal bacterium isolated from Sphagnum bogs.</title>
        <authorList>
            <person name="Sparks M.E."/>
            <person name="Blackburn M.B."/>
            <person name="Gundersen-Rindal D.E."/>
            <person name="Mitchell A."/>
            <person name="Farrar R."/>
            <person name="Kuhar D."/>
        </authorList>
    </citation>
    <scope>NUCLEOTIDE SEQUENCE [LARGE SCALE GENOMIC DNA]</scope>
    <source>
        <strain evidence="9 10">37-2</strain>
    </source>
</reference>
<comment type="caution">
    <text evidence="9">The sequence shown here is derived from an EMBL/GenBank/DDBJ whole genome shotgun (WGS) entry which is preliminary data.</text>
</comment>
<dbReference type="PANTHER" id="PTHR22726:SF1">
    <property type="entry name" value="METALLOENDOPEPTIDASE OMA1, MITOCHONDRIAL"/>
    <property type="match status" value="1"/>
</dbReference>
<dbReference type="GO" id="GO:0004222">
    <property type="term" value="F:metalloendopeptidase activity"/>
    <property type="evidence" value="ECO:0007669"/>
    <property type="project" value="InterPro"/>
</dbReference>
<proteinExistence type="inferred from homology"/>
<dbReference type="AlphaFoldDB" id="A0A1S1WYF9"/>
<dbReference type="GO" id="GO:0016020">
    <property type="term" value="C:membrane"/>
    <property type="evidence" value="ECO:0007669"/>
    <property type="project" value="TreeGrafter"/>
</dbReference>
<feature type="signal peptide" evidence="7">
    <location>
        <begin position="1"/>
        <end position="22"/>
    </location>
</feature>
<keyword evidence="2" id="KW-0479">Metal-binding</keyword>
<dbReference type="GO" id="GO:0051603">
    <property type="term" value="P:proteolysis involved in protein catabolic process"/>
    <property type="evidence" value="ECO:0007669"/>
    <property type="project" value="TreeGrafter"/>
</dbReference>